<reference evidence="2" key="1">
    <citation type="submission" date="2022-08" db="EMBL/GenBank/DDBJ databases">
        <title>Novel sulfate-reducing endosymbionts in the free-living metamonad Anaeramoeba.</title>
        <authorList>
            <person name="Jerlstrom-Hultqvist J."/>
            <person name="Cepicka I."/>
            <person name="Gallot-Lavallee L."/>
            <person name="Salas-Leiva D."/>
            <person name="Curtis B.A."/>
            <person name="Zahonova K."/>
            <person name="Pipaliya S."/>
            <person name="Dacks J."/>
            <person name="Roger A.J."/>
        </authorList>
    </citation>
    <scope>NUCLEOTIDE SEQUENCE</scope>
    <source>
        <strain evidence="2">Schooner1</strain>
    </source>
</reference>
<feature type="compositionally biased region" description="Basic and acidic residues" evidence="1">
    <location>
        <begin position="1"/>
        <end position="17"/>
    </location>
</feature>
<evidence type="ECO:0000313" key="3">
    <source>
        <dbReference type="Proteomes" id="UP001150062"/>
    </source>
</evidence>
<evidence type="ECO:0000313" key="2">
    <source>
        <dbReference type="EMBL" id="KAJ6247748.1"/>
    </source>
</evidence>
<protein>
    <submittedName>
        <fullName evidence="2">Uncharacterized protein</fullName>
    </submittedName>
</protein>
<dbReference type="Proteomes" id="UP001150062">
    <property type="component" value="Unassembled WGS sequence"/>
</dbReference>
<feature type="region of interest" description="Disordered" evidence="1">
    <location>
        <begin position="1"/>
        <end position="35"/>
    </location>
</feature>
<accession>A0ABQ8YT04</accession>
<sequence>MFSHLKQQDKNQKQIEIKKKRSKKNSQQKAQKSNNFQVMSFEQILEKKKQKQILKQQQLKKKKKGSLTKPKKKTIFLSHGDNKKMRTNTYKKGSSRLKPAPFTRKLTTTAGTSTGTTTTTTTPQKTKTPTKTTAINQIPNSNTRKRNFQQIQLMNSKQPHLQAIKKITDKKQQIQEEATYHVSLGETISLSNNQKMKLSTNKEIKEFLNFLINGESVIEGNNNGMTIEKTQKKSPEVENYKPFFSLTDLQDLDQQFEQIEKRIHKMIEEYQLDIQIESDYSIPSIEELDNYEKQLQQIL</sequence>
<feature type="region of interest" description="Disordered" evidence="1">
    <location>
        <begin position="106"/>
        <end position="131"/>
    </location>
</feature>
<evidence type="ECO:0000256" key="1">
    <source>
        <dbReference type="SAM" id="MobiDB-lite"/>
    </source>
</evidence>
<dbReference type="EMBL" id="JAOAOG010000122">
    <property type="protein sequence ID" value="KAJ6247748.1"/>
    <property type="molecule type" value="Genomic_DNA"/>
</dbReference>
<keyword evidence="3" id="KW-1185">Reference proteome</keyword>
<comment type="caution">
    <text evidence="2">The sequence shown here is derived from an EMBL/GenBank/DDBJ whole genome shotgun (WGS) entry which is preliminary data.</text>
</comment>
<organism evidence="2 3">
    <name type="scientific">Anaeramoeba flamelloides</name>
    <dbReference type="NCBI Taxonomy" id="1746091"/>
    <lineage>
        <taxon>Eukaryota</taxon>
        <taxon>Metamonada</taxon>
        <taxon>Anaeramoebidae</taxon>
        <taxon>Anaeramoeba</taxon>
    </lineage>
</organism>
<gene>
    <name evidence="2" type="ORF">M0813_18382</name>
</gene>
<proteinExistence type="predicted"/>
<name>A0ABQ8YT04_9EUKA</name>